<keyword evidence="1" id="KW-0812">Transmembrane</keyword>
<organism evidence="2 3">
    <name type="scientific">Colletotrichum zoysiae</name>
    <dbReference type="NCBI Taxonomy" id="1216348"/>
    <lineage>
        <taxon>Eukaryota</taxon>
        <taxon>Fungi</taxon>
        <taxon>Dikarya</taxon>
        <taxon>Ascomycota</taxon>
        <taxon>Pezizomycotina</taxon>
        <taxon>Sordariomycetes</taxon>
        <taxon>Hypocreomycetidae</taxon>
        <taxon>Glomerellales</taxon>
        <taxon>Glomerellaceae</taxon>
        <taxon>Colletotrichum</taxon>
        <taxon>Colletotrichum graminicola species complex</taxon>
    </lineage>
</organism>
<protein>
    <submittedName>
        <fullName evidence="2">Uncharacterized protein</fullName>
    </submittedName>
</protein>
<dbReference type="EMBL" id="MU843049">
    <property type="protein sequence ID" value="KAK2022302.1"/>
    <property type="molecule type" value="Genomic_DNA"/>
</dbReference>
<proteinExistence type="predicted"/>
<name>A0AAD9LVP5_9PEZI</name>
<keyword evidence="1" id="KW-1133">Transmembrane helix</keyword>
<accession>A0AAD9LVP5</accession>
<evidence type="ECO:0000313" key="2">
    <source>
        <dbReference type="EMBL" id="KAK2022302.1"/>
    </source>
</evidence>
<feature type="transmembrane region" description="Helical" evidence="1">
    <location>
        <begin position="7"/>
        <end position="26"/>
    </location>
</feature>
<dbReference type="Proteomes" id="UP001232148">
    <property type="component" value="Unassembled WGS sequence"/>
</dbReference>
<sequence length="68" mass="7958">MYRPLDWVPWACLVLFSLLIYIFQHLHVKPPLAYDLFHSIRSMKARGLVSCRLAAPRQRIPPSPPLFL</sequence>
<evidence type="ECO:0000313" key="3">
    <source>
        <dbReference type="Proteomes" id="UP001232148"/>
    </source>
</evidence>
<reference evidence="2" key="1">
    <citation type="submission" date="2021-06" db="EMBL/GenBank/DDBJ databases">
        <title>Comparative genomics, transcriptomics and evolutionary studies reveal genomic signatures of adaptation to plant cell wall in hemibiotrophic fungi.</title>
        <authorList>
            <consortium name="DOE Joint Genome Institute"/>
            <person name="Baroncelli R."/>
            <person name="Diaz J.F."/>
            <person name="Benocci T."/>
            <person name="Peng M."/>
            <person name="Battaglia E."/>
            <person name="Haridas S."/>
            <person name="Andreopoulos W."/>
            <person name="Labutti K."/>
            <person name="Pangilinan J."/>
            <person name="Floch G.L."/>
            <person name="Makela M.R."/>
            <person name="Henrissat B."/>
            <person name="Grigoriev I.V."/>
            <person name="Crouch J.A."/>
            <person name="De Vries R.P."/>
            <person name="Sukno S.A."/>
            <person name="Thon M.R."/>
        </authorList>
    </citation>
    <scope>NUCLEOTIDE SEQUENCE</scope>
    <source>
        <strain evidence="2">MAFF235873</strain>
    </source>
</reference>
<keyword evidence="1" id="KW-0472">Membrane</keyword>
<dbReference type="AlphaFoldDB" id="A0AAD9LVP5"/>
<keyword evidence="3" id="KW-1185">Reference proteome</keyword>
<comment type="caution">
    <text evidence="2">The sequence shown here is derived from an EMBL/GenBank/DDBJ whole genome shotgun (WGS) entry which is preliminary data.</text>
</comment>
<evidence type="ECO:0000256" key="1">
    <source>
        <dbReference type="SAM" id="Phobius"/>
    </source>
</evidence>
<gene>
    <name evidence="2" type="ORF">LX32DRAFT_201987</name>
</gene>